<dbReference type="AlphaFoldDB" id="A0A833TW53"/>
<dbReference type="PANTHER" id="PTHR31286:SF99">
    <property type="entry name" value="DUF4283 DOMAIN-CONTAINING PROTEIN"/>
    <property type="match status" value="1"/>
</dbReference>
<dbReference type="PANTHER" id="PTHR31286">
    <property type="entry name" value="GLYCINE-RICH CELL WALL STRUCTURAL PROTEIN 1.8-LIKE"/>
    <property type="match status" value="1"/>
</dbReference>
<organism evidence="1 2">
    <name type="scientific">Juglans regia</name>
    <name type="common">English walnut</name>
    <dbReference type="NCBI Taxonomy" id="51240"/>
    <lineage>
        <taxon>Eukaryota</taxon>
        <taxon>Viridiplantae</taxon>
        <taxon>Streptophyta</taxon>
        <taxon>Embryophyta</taxon>
        <taxon>Tracheophyta</taxon>
        <taxon>Spermatophyta</taxon>
        <taxon>Magnoliopsida</taxon>
        <taxon>eudicotyledons</taxon>
        <taxon>Gunneridae</taxon>
        <taxon>Pentapetalae</taxon>
        <taxon>rosids</taxon>
        <taxon>fabids</taxon>
        <taxon>Fagales</taxon>
        <taxon>Juglandaceae</taxon>
        <taxon>Juglans</taxon>
    </lineage>
</organism>
<dbReference type="EMBL" id="LIHL02000014">
    <property type="protein sequence ID" value="KAF5447852.1"/>
    <property type="molecule type" value="Genomic_DNA"/>
</dbReference>
<reference evidence="1" key="1">
    <citation type="submission" date="2015-10" db="EMBL/GenBank/DDBJ databases">
        <authorList>
            <person name="Martinez-Garcia P.J."/>
            <person name="Crepeau M.W."/>
            <person name="Puiu D."/>
            <person name="Gonzalez-Ibeas D."/>
            <person name="Whalen J."/>
            <person name="Stevens K."/>
            <person name="Paul R."/>
            <person name="Butterfield T."/>
            <person name="Britton M."/>
            <person name="Reagan R."/>
            <person name="Chakraborty S."/>
            <person name="Walawage S.L."/>
            <person name="Vasquez-Gross H.A."/>
            <person name="Cardeno C."/>
            <person name="Famula R."/>
            <person name="Pratt K."/>
            <person name="Kuruganti S."/>
            <person name="Aradhya M.K."/>
            <person name="Leslie C.A."/>
            <person name="Dandekar A.M."/>
            <person name="Salzberg S.L."/>
            <person name="Wegrzyn J.L."/>
            <person name="Langley C.H."/>
            <person name="Neale D.B."/>
        </authorList>
    </citation>
    <scope>NUCLEOTIDE SEQUENCE</scope>
    <source>
        <tissue evidence="1">Leaves</tissue>
    </source>
</reference>
<reference evidence="1" key="2">
    <citation type="submission" date="2020-03" db="EMBL/GenBank/DDBJ databases">
        <title>Walnut 2.0.</title>
        <authorList>
            <person name="Marrano A."/>
            <person name="Britton M."/>
            <person name="Zimin A.V."/>
            <person name="Zaini P.A."/>
            <person name="Workman R."/>
            <person name="Puiu D."/>
            <person name="Bianco L."/>
            <person name="Allen B.J."/>
            <person name="Troggio M."/>
            <person name="Leslie C.A."/>
            <person name="Timp W."/>
            <person name="Dendekar A."/>
            <person name="Salzberg S.L."/>
            <person name="Neale D.B."/>
        </authorList>
    </citation>
    <scope>NUCLEOTIDE SEQUENCE</scope>
    <source>
        <tissue evidence="1">Leaves</tissue>
    </source>
</reference>
<dbReference type="Proteomes" id="UP000619265">
    <property type="component" value="Unassembled WGS sequence"/>
</dbReference>
<protein>
    <recommendedName>
        <fullName evidence="3">DUF4283 domain-containing protein</fullName>
    </recommendedName>
</protein>
<sequence>MQTPQHVFLIFAKKEDLCKAFAREACDIGGTSYRLFKWSTDFSEEKEPSLVPVWIFFPGLPPNFYHKDFLCNLVLPMGNYIRSDNSTMCASRINGVRVCIEMDASLKPIEGFWIGIRRAPPSRFQSVIYETLPAYCPGCNMQEHNASTCKKAEADNRKGEEGKKRAVFGGRRREKKGPKTGEKMAGNLIRNLENNVVFIEETINLNDIALVGESSVQIDMEGT</sequence>
<proteinExistence type="predicted"/>
<name>A0A833TW53_JUGRE</name>
<evidence type="ECO:0008006" key="3">
    <source>
        <dbReference type="Google" id="ProtNLM"/>
    </source>
</evidence>
<accession>A0A833TW53</accession>
<comment type="caution">
    <text evidence="1">The sequence shown here is derived from an EMBL/GenBank/DDBJ whole genome shotgun (WGS) entry which is preliminary data.</text>
</comment>
<evidence type="ECO:0000313" key="1">
    <source>
        <dbReference type="EMBL" id="KAF5447852.1"/>
    </source>
</evidence>
<evidence type="ECO:0000313" key="2">
    <source>
        <dbReference type="Proteomes" id="UP000619265"/>
    </source>
</evidence>
<gene>
    <name evidence="1" type="ORF">F2P56_033371</name>
</gene>
<dbReference type="Gramene" id="Jr14_20230_p1">
    <property type="protein sequence ID" value="cds.Jr14_20230_p1"/>
    <property type="gene ID" value="Jr14_20230"/>
</dbReference>
<dbReference type="InterPro" id="IPR040256">
    <property type="entry name" value="At4g02000-like"/>
</dbReference>